<feature type="domain" description="DNA-directed DNA polymerase family B mitochondria/virus" evidence="9">
    <location>
        <begin position="17"/>
        <end position="86"/>
    </location>
</feature>
<evidence type="ECO:0000256" key="1">
    <source>
        <dbReference type="ARBA" id="ARBA00005755"/>
    </source>
</evidence>
<feature type="non-terminal residue" evidence="10">
    <location>
        <position position="89"/>
    </location>
</feature>
<evidence type="ECO:0000256" key="7">
    <source>
        <dbReference type="ARBA" id="ARBA00023125"/>
    </source>
</evidence>
<dbReference type="GO" id="GO:0003677">
    <property type="term" value="F:DNA binding"/>
    <property type="evidence" value="ECO:0007669"/>
    <property type="project" value="UniProtKB-KW"/>
</dbReference>
<name>A0A9W8L236_9FUNG</name>
<dbReference type="GO" id="GO:0003887">
    <property type="term" value="F:DNA-directed DNA polymerase activity"/>
    <property type="evidence" value="ECO:0007669"/>
    <property type="project" value="UniProtKB-KW"/>
</dbReference>
<evidence type="ECO:0000256" key="4">
    <source>
        <dbReference type="ARBA" id="ARBA00022695"/>
    </source>
</evidence>
<evidence type="ECO:0000313" key="10">
    <source>
        <dbReference type="EMBL" id="KAJ2682315.1"/>
    </source>
</evidence>
<evidence type="ECO:0000256" key="8">
    <source>
        <dbReference type="ARBA" id="ARBA00049244"/>
    </source>
</evidence>
<sequence length="89" mass="10158">MRLLQHPAGNYVEVNHINWNKLGIYEGTYHTYDLMIAKDQGYQIKCIKGMEWGKAYLFNGFIDKLFEMKANSTGPIRNIAKIALNGGGY</sequence>
<dbReference type="EMBL" id="JANBTX010000438">
    <property type="protein sequence ID" value="KAJ2682315.1"/>
    <property type="molecule type" value="Genomic_DNA"/>
</dbReference>
<keyword evidence="4" id="KW-0548">Nucleotidyltransferase</keyword>
<protein>
    <recommendedName>
        <fullName evidence="2">DNA-directed DNA polymerase</fullName>
        <ecNumber evidence="2">2.7.7.7</ecNumber>
    </recommendedName>
</protein>
<dbReference type="InterPro" id="IPR004868">
    <property type="entry name" value="DNA-dir_DNA_pol_B_mt/vir"/>
</dbReference>
<keyword evidence="5" id="KW-0235">DNA replication</keyword>
<evidence type="ECO:0000256" key="5">
    <source>
        <dbReference type="ARBA" id="ARBA00022705"/>
    </source>
</evidence>
<comment type="caution">
    <text evidence="10">The sequence shown here is derived from an EMBL/GenBank/DDBJ whole genome shotgun (WGS) entry which is preliminary data.</text>
</comment>
<dbReference type="OrthoDB" id="1706475at2759"/>
<dbReference type="GO" id="GO:0000166">
    <property type="term" value="F:nucleotide binding"/>
    <property type="evidence" value="ECO:0007669"/>
    <property type="project" value="InterPro"/>
</dbReference>
<keyword evidence="11" id="KW-1185">Reference proteome</keyword>
<reference evidence="10" key="1">
    <citation type="submission" date="2022-07" db="EMBL/GenBank/DDBJ databases">
        <title>Phylogenomic reconstructions and comparative analyses of Kickxellomycotina fungi.</title>
        <authorList>
            <person name="Reynolds N.K."/>
            <person name="Stajich J.E."/>
            <person name="Barry K."/>
            <person name="Grigoriev I.V."/>
            <person name="Crous P."/>
            <person name="Smith M.E."/>
        </authorList>
    </citation>
    <scope>NUCLEOTIDE SEQUENCE</scope>
    <source>
        <strain evidence="10">CBS 109367</strain>
    </source>
</reference>
<comment type="catalytic activity">
    <reaction evidence="8">
        <text>DNA(n) + a 2'-deoxyribonucleoside 5'-triphosphate = DNA(n+1) + diphosphate</text>
        <dbReference type="Rhea" id="RHEA:22508"/>
        <dbReference type="Rhea" id="RHEA-COMP:17339"/>
        <dbReference type="Rhea" id="RHEA-COMP:17340"/>
        <dbReference type="ChEBI" id="CHEBI:33019"/>
        <dbReference type="ChEBI" id="CHEBI:61560"/>
        <dbReference type="ChEBI" id="CHEBI:173112"/>
        <dbReference type="EC" id="2.7.7.7"/>
    </reaction>
</comment>
<keyword evidence="6" id="KW-0239">DNA-directed DNA polymerase</keyword>
<evidence type="ECO:0000313" key="11">
    <source>
        <dbReference type="Proteomes" id="UP001151516"/>
    </source>
</evidence>
<accession>A0A9W8L236</accession>
<keyword evidence="3" id="KW-0808">Transferase</keyword>
<keyword evidence="7" id="KW-0238">DNA-binding</keyword>
<dbReference type="SUPFAM" id="SSF56672">
    <property type="entry name" value="DNA/RNA polymerases"/>
    <property type="match status" value="1"/>
</dbReference>
<evidence type="ECO:0000256" key="2">
    <source>
        <dbReference type="ARBA" id="ARBA00012417"/>
    </source>
</evidence>
<evidence type="ECO:0000256" key="3">
    <source>
        <dbReference type="ARBA" id="ARBA00022679"/>
    </source>
</evidence>
<dbReference type="InterPro" id="IPR043502">
    <property type="entry name" value="DNA/RNA_pol_sf"/>
</dbReference>
<organism evidence="10 11">
    <name type="scientific">Coemansia spiralis</name>
    <dbReference type="NCBI Taxonomy" id="417178"/>
    <lineage>
        <taxon>Eukaryota</taxon>
        <taxon>Fungi</taxon>
        <taxon>Fungi incertae sedis</taxon>
        <taxon>Zoopagomycota</taxon>
        <taxon>Kickxellomycotina</taxon>
        <taxon>Kickxellomycetes</taxon>
        <taxon>Kickxellales</taxon>
        <taxon>Kickxellaceae</taxon>
        <taxon>Coemansia</taxon>
    </lineage>
</organism>
<proteinExistence type="inferred from homology"/>
<dbReference type="AlphaFoldDB" id="A0A9W8L236"/>
<gene>
    <name evidence="10" type="ORF">IWW39_006051</name>
</gene>
<dbReference type="Gene3D" id="1.10.287.690">
    <property type="entry name" value="Helix hairpin bin"/>
    <property type="match status" value="1"/>
</dbReference>
<dbReference type="Proteomes" id="UP001151516">
    <property type="component" value="Unassembled WGS sequence"/>
</dbReference>
<evidence type="ECO:0000259" key="9">
    <source>
        <dbReference type="Pfam" id="PF03175"/>
    </source>
</evidence>
<dbReference type="Pfam" id="PF03175">
    <property type="entry name" value="DNA_pol_B_2"/>
    <property type="match status" value="1"/>
</dbReference>
<dbReference type="EC" id="2.7.7.7" evidence="2"/>
<comment type="similarity">
    <text evidence="1">Belongs to the DNA polymerase type-B family.</text>
</comment>
<evidence type="ECO:0000256" key="6">
    <source>
        <dbReference type="ARBA" id="ARBA00022932"/>
    </source>
</evidence>
<dbReference type="GO" id="GO:0006260">
    <property type="term" value="P:DNA replication"/>
    <property type="evidence" value="ECO:0007669"/>
    <property type="project" value="UniProtKB-KW"/>
</dbReference>